<protein>
    <recommendedName>
        <fullName evidence="1">Reverse transcriptase zinc-binding domain-containing protein</fullName>
    </recommendedName>
</protein>
<proteinExistence type="predicted"/>
<dbReference type="Pfam" id="PF13966">
    <property type="entry name" value="zf-RVT"/>
    <property type="match status" value="1"/>
</dbReference>
<feature type="domain" description="Reverse transcriptase zinc-binding" evidence="1">
    <location>
        <begin position="126"/>
        <end position="207"/>
    </location>
</feature>
<reference evidence="2" key="1">
    <citation type="submission" date="2020-06" db="EMBL/GenBank/DDBJ databases">
        <authorList>
            <person name="Li T."/>
            <person name="Hu X."/>
            <person name="Zhang T."/>
            <person name="Song X."/>
            <person name="Zhang H."/>
            <person name="Dai N."/>
            <person name="Sheng W."/>
            <person name="Hou X."/>
            <person name="Wei L."/>
        </authorList>
    </citation>
    <scope>NUCLEOTIDE SEQUENCE</scope>
    <source>
        <strain evidence="2">KEN8</strain>
        <tissue evidence="2">Leaf</tissue>
    </source>
</reference>
<dbReference type="PANTHER" id="PTHR33116">
    <property type="entry name" value="REVERSE TRANSCRIPTASE ZINC-BINDING DOMAIN-CONTAINING PROTEIN-RELATED-RELATED"/>
    <property type="match status" value="1"/>
</dbReference>
<dbReference type="EMBL" id="JACGWM010000769">
    <property type="protein sequence ID" value="KAL0299860.1"/>
    <property type="molecule type" value="Genomic_DNA"/>
</dbReference>
<evidence type="ECO:0000259" key="1">
    <source>
        <dbReference type="Pfam" id="PF13966"/>
    </source>
</evidence>
<dbReference type="InterPro" id="IPR026960">
    <property type="entry name" value="RVT-Znf"/>
</dbReference>
<name>A0AAW2K1R8_9LAMI</name>
<organism evidence="2">
    <name type="scientific">Sesamum calycinum</name>
    <dbReference type="NCBI Taxonomy" id="2727403"/>
    <lineage>
        <taxon>Eukaryota</taxon>
        <taxon>Viridiplantae</taxon>
        <taxon>Streptophyta</taxon>
        <taxon>Embryophyta</taxon>
        <taxon>Tracheophyta</taxon>
        <taxon>Spermatophyta</taxon>
        <taxon>Magnoliopsida</taxon>
        <taxon>eudicotyledons</taxon>
        <taxon>Gunneridae</taxon>
        <taxon>Pentapetalae</taxon>
        <taxon>asterids</taxon>
        <taxon>lamiids</taxon>
        <taxon>Lamiales</taxon>
        <taxon>Pedaliaceae</taxon>
        <taxon>Sesamum</taxon>
    </lineage>
</organism>
<dbReference type="AlphaFoldDB" id="A0AAW2K1R8"/>
<dbReference type="PANTHER" id="PTHR33116:SF84">
    <property type="entry name" value="RNA-DIRECTED DNA POLYMERASE"/>
    <property type="match status" value="1"/>
</dbReference>
<evidence type="ECO:0000313" key="2">
    <source>
        <dbReference type="EMBL" id="KAL0299860.1"/>
    </source>
</evidence>
<gene>
    <name evidence="2" type="ORF">Scaly_3067600</name>
</gene>
<reference evidence="2" key="2">
    <citation type="journal article" date="2024" name="Plant">
        <title>Genomic evolution and insights into agronomic trait innovations of Sesamum species.</title>
        <authorList>
            <person name="Miao H."/>
            <person name="Wang L."/>
            <person name="Qu L."/>
            <person name="Liu H."/>
            <person name="Sun Y."/>
            <person name="Le M."/>
            <person name="Wang Q."/>
            <person name="Wei S."/>
            <person name="Zheng Y."/>
            <person name="Lin W."/>
            <person name="Duan Y."/>
            <person name="Cao H."/>
            <person name="Xiong S."/>
            <person name="Wang X."/>
            <person name="Wei L."/>
            <person name="Li C."/>
            <person name="Ma Q."/>
            <person name="Ju M."/>
            <person name="Zhao R."/>
            <person name="Li G."/>
            <person name="Mu C."/>
            <person name="Tian Q."/>
            <person name="Mei H."/>
            <person name="Zhang T."/>
            <person name="Gao T."/>
            <person name="Zhang H."/>
        </authorList>
    </citation>
    <scope>NUCLEOTIDE SEQUENCE</scope>
    <source>
        <strain evidence="2">KEN8</strain>
    </source>
</reference>
<accession>A0AAW2K1R8</accession>
<comment type="caution">
    <text evidence="2">The sequence shown here is derived from an EMBL/GenBank/DDBJ whole genome shotgun (WGS) entry which is preliminary data.</text>
</comment>
<sequence>MDSAISSSQRHNLVIHGCIRILGVEKNAETRPILKSGLIYKVGNGDSFKLWKDIWHEHGPLCISYPRGPTTTGLPIDASLSSVLLNGQWHWPSQTDPDISSIVARLPPICPNEPDSITWRNSAGKFTVQSAISLIQPPAPLVKWHILLQGRYKIAKHCFILWLAILEKLSTTDKPWITHEVDGCVLCDDHLDETHTHLFFNCHYSKRCLAILHSKIRFQWPYLGWQQGITWASKRWHSKHLIHAASRATLAALVYHLWTERNNRRFNATATQQNH</sequence>